<dbReference type="AlphaFoldDB" id="A0A9P5IK09"/>
<name>A0A9P5IK09_9HELO</name>
<protein>
    <submittedName>
        <fullName evidence="1">Uncharacterized protein</fullName>
    </submittedName>
</protein>
<sequence>MDSKRKETDKAEDLTTTERRCTFGLRDFKGRIVPSTLTDKQIDTARPTDISNKTARISTNDWALAAFVERLRRCPGSVAEPNYDERIIRRDLKRQIAEKGSGIQEVQSLSRRSHSAMVKSMVIDTEIMDFILETEEGKKEVERLRAFFAQRLKFAER</sequence>
<dbReference type="EMBL" id="RCSW01000009">
    <property type="protein sequence ID" value="KAF7944572.1"/>
    <property type="molecule type" value="Genomic_DNA"/>
</dbReference>
<dbReference type="Proteomes" id="UP000710849">
    <property type="component" value="Unassembled WGS sequence"/>
</dbReference>
<reference evidence="1 2" key="1">
    <citation type="journal article" date="2020" name="Genome Biol. Evol.">
        <title>Comparative genomics of Sclerotiniaceae.</title>
        <authorList>
            <person name="Valero Jimenez C.A."/>
            <person name="Steentjes M."/>
            <person name="Scholten O.E."/>
            <person name="Van Kan J.A.L."/>
        </authorList>
    </citation>
    <scope>NUCLEOTIDE SEQUENCE [LARGE SCALE GENOMIC DNA]</scope>
    <source>
        <strain evidence="1 2">MUCL 94</strain>
    </source>
</reference>
<dbReference type="RefSeq" id="XP_038733054.1">
    <property type="nucleotide sequence ID" value="XM_038875717.1"/>
</dbReference>
<evidence type="ECO:0000313" key="2">
    <source>
        <dbReference type="Proteomes" id="UP000710849"/>
    </source>
</evidence>
<comment type="caution">
    <text evidence="1">The sequence shown here is derived from an EMBL/GenBank/DDBJ whole genome shotgun (WGS) entry which is preliminary data.</text>
</comment>
<gene>
    <name evidence="1" type="ORF">EAE97_005205</name>
</gene>
<proteinExistence type="predicted"/>
<accession>A0A9P5IK09</accession>
<dbReference type="GeneID" id="62148794"/>
<organism evidence="1 2">
    <name type="scientific">Botrytis byssoidea</name>
    <dbReference type="NCBI Taxonomy" id="139641"/>
    <lineage>
        <taxon>Eukaryota</taxon>
        <taxon>Fungi</taxon>
        <taxon>Dikarya</taxon>
        <taxon>Ascomycota</taxon>
        <taxon>Pezizomycotina</taxon>
        <taxon>Leotiomycetes</taxon>
        <taxon>Helotiales</taxon>
        <taxon>Sclerotiniaceae</taxon>
        <taxon>Botrytis</taxon>
    </lineage>
</organism>
<evidence type="ECO:0000313" key="1">
    <source>
        <dbReference type="EMBL" id="KAF7944572.1"/>
    </source>
</evidence>
<keyword evidence="2" id="KW-1185">Reference proteome</keyword>